<evidence type="ECO:0000313" key="7">
    <source>
        <dbReference type="Proteomes" id="UP000619265"/>
    </source>
</evidence>
<dbReference type="Gramene" id="Jr01_30700_p1">
    <property type="protein sequence ID" value="cds.Jr01_30700_p1"/>
    <property type="gene ID" value="Jr01_30700"/>
</dbReference>
<dbReference type="InterPro" id="IPR005123">
    <property type="entry name" value="Oxoglu/Fe-dep_dioxygenase_dom"/>
</dbReference>
<keyword evidence="2" id="KW-0847">Vitamin C</keyword>
<evidence type="ECO:0000256" key="4">
    <source>
        <dbReference type="RuleBase" id="RU003682"/>
    </source>
</evidence>
<dbReference type="GO" id="GO:0031418">
    <property type="term" value="F:L-ascorbic acid binding"/>
    <property type="evidence" value="ECO:0007669"/>
    <property type="project" value="UniProtKB-KW"/>
</dbReference>
<evidence type="ECO:0000313" key="6">
    <source>
        <dbReference type="EMBL" id="KAF5482257.1"/>
    </source>
</evidence>
<dbReference type="PANTHER" id="PTHR47991">
    <property type="entry name" value="OXOGLUTARATE/IRON-DEPENDENT DIOXYGENASE"/>
    <property type="match status" value="1"/>
</dbReference>
<gene>
    <name evidence="6" type="ORF">F2P56_002842</name>
</gene>
<dbReference type="InterPro" id="IPR050295">
    <property type="entry name" value="Plant_2OG-oxidoreductases"/>
</dbReference>
<evidence type="ECO:0000256" key="3">
    <source>
        <dbReference type="ARBA" id="ARBA00023004"/>
    </source>
</evidence>
<accession>A0A833YFD0</accession>
<evidence type="ECO:0000259" key="5">
    <source>
        <dbReference type="PROSITE" id="PS51471"/>
    </source>
</evidence>
<evidence type="ECO:0000256" key="1">
    <source>
        <dbReference type="ARBA" id="ARBA00022723"/>
    </source>
</evidence>
<dbReference type="InterPro" id="IPR027443">
    <property type="entry name" value="IPNS-like_sf"/>
</dbReference>
<protein>
    <recommendedName>
        <fullName evidence="5">Fe2OG dioxygenase domain-containing protein</fullName>
    </recommendedName>
</protein>
<dbReference type="Pfam" id="PF03171">
    <property type="entry name" value="2OG-FeII_Oxy"/>
    <property type="match status" value="1"/>
</dbReference>
<comment type="caution">
    <text evidence="6">The sequence shown here is derived from an EMBL/GenBank/DDBJ whole genome shotgun (WGS) entry which is preliminary data.</text>
</comment>
<dbReference type="InterPro" id="IPR044861">
    <property type="entry name" value="IPNS-like_FE2OG_OXY"/>
</dbReference>
<keyword evidence="4" id="KW-0560">Oxidoreductase</keyword>
<reference evidence="6" key="1">
    <citation type="submission" date="2015-10" db="EMBL/GenBank/DDBJ databases">
        <authorList>
            <person name="Martinez-Garcia P.J."/>
            <person name="Crepeau M.W."/>
            <person name="Puiu D."/>
            <person name="Gonzalez-Ibeas D."/>
            <person name="Whalen J."/>
            <person name="Stevens K."/>
            <person name="Paul R."/>
            <person name="Butterfield T."/>
            <person name="Britton M."/>
            <person name="Reagan R."/>
            <person name="Chakraborty S."/>
            <person name="Walawage S.L."/>
            <person name="Vasquez-Gross H.A."/>
            <person name="Cardeno C."/>
            <person name="Famula R."/>
            <person name="Pratt K."/>
            <person name="Kuruganti S."/>
            <person name="Aradhya M.K."/>
            <person name="Leslie C.A."/>
            <person name="Dandekar A.M."/>
            <person name="Salzberg S.L."/>
            <person name="Wegrzyn J.L."/>
            <person name="Langley C.H."/>
            <person name="Neale D.B."/>
        </authorList>
    </citation>
    <scope>NUCLEOTIDE SEQUENCE</scope>
    <source>
        <tissue evidence="6">Leaves</tissue>
    </source>
</reference>
<dbReference type="AlphaFoldDB" id="A0A833YFD0"/>
<dbReference type="PROSITE" id="PS51471">
    <property type="entry name" value="FE2OG_OXY"/>
    <property type="match status" value="1"/>
</dbReference>
<evidence type="ECO:0000256" key="2">
    <source>
        <dbReference type="ARBA" id="ARBA00022896"/>
    </source>
</evidence>
<dbReference type="Proteomes" id="UP000619265">
    <property type="component" value="Unassembled WGS sequence"/>
</dbReference>
<dbReference type="GO" id="GO:0046872">
    <property type="term" value="F:metal ion binding"/>
    <property type="evidence" value="ECO:0007669"/>
    <property type="project" value="UniProtKB-KW"/>
</dbReference>
<proteinExistence type="inferred from homology"/>
<organism evidence="6 7">
    <name type="scientific">Juglans regia</name>
    <name type="common">English walnut</name>
    <dbReference type="NCBI Taxonomy" id="51240"/>
    <lineage>
        <taxon>Eukaryota</taxon>
        <taxon>Viridiplantae</taxon>
        <taxon>Streptophyta</taxon>
        <taxon>Embryophyta</taxon>
        <taxon>Tracheophyta</taxon>
        <taxon>Spermatophyta</taxon>
        <taxon>Magnoliopsida</taxon>
        <taxon>eudicotyledons</taxon>
        <taxon>Gunneridae</taxon>
        <taxon>Pentapetalae</taxon>
        <taxon>rosids</taxon>
        <taxon>fabids</taxon>
        <taxon>Fagales</taxon>
        <taxon>Juglandaceae</taxon>
        <taxon>Juglans</taxon>
    </lineage>
</organism>
<dbReference type="EMBL" id="LIHL02000001">
    <property type="protein sequence ID" value="KAF5482257.1"/>
    <property type="molecule type" value="Genomic_DNA"/>
</dbReference>
<reference evidence="6" key="2">
    <citation type="submission" date="2020-03" db="EMBL/GenBank/DDBJ databases">
        <title>Walnut 2.0.</title>
        <authorList>
            <person name="Marrano A."/>
            <person name="Britton M."/>
            <person name="Zimin A.V."/>
            <person name="Zaini P.A."/>
            <person name="Workman R."/>
            <person name="Puiu D."/>
            <person name="Bianco L."/>
            <person name="Allen B.J."/>
            <person name="Troggio M."/>
            <person name="Leslie C.A."/>
            <person name="Timp W."/>
            <person name="Dendekar A."/>
            <person name="Salzberg S.L."/>
            <person name="Neale D.B."/>
        </authorList>
    </citation>
    <scope>NUCLEOTIDE SEQUENCE</scope>
    <source>
        <tissue evidence="6">Leaves</tissue>
    </source>
</reference>
<dbReference type="GO" id="GO:0016491">
    <property type="term" value="F:oxidoreductase activity"/>
    <property type="evidence" value="ECO:0007669"/>
    <property type="project" value="UniProtKB-KW"/>
</dbReference>
<name>A0A833YFD0_JUGRE</name>
<feature type="domain" description="Fe2OG dioxygenase" evidence="5">
    <location>
        <begin position="56"/>
        <end position="156"/>
    </location>
</feature>
<keyword evidence="3 4" id="KW-0408">Iron</keyword>
<sequence length="203" mass="23248">MEEKQKYARAENEGEGEIFHEYGTRIKSVMELLYKAMAKSLKLEEDSFSKQFGDRALMQTRFNYYPPCSRPDQVLGLKPHTDKSGITVLLQDGEVEGLQVFIEDRWVRIPSIPDALLVNLGDQMQIMSNGIFKSPVHRVVTNSEKMRVSVATLSEPEPEREIGPVDCLIDDKKPRLYRNVKNYGAINYECYQEGKIALETVKI</sequence>
<dbReference type="SUPFAM" id="SSF51197">
    <property type="entry name" value="Clavaminate synthase-like"/>
    <property type="match status" value="1"/>
</dbReference>
<keyword evidence="1 4" id="KW-0479">Metal-binding</keyword>
<comment type="similarity">
    <text evidence="4">Belongs to the iron/ascorbate-dependent oxidoreductase family.</text>
</comment>
<dbReference type="Gene3D" id="2.60.120.330">
    <property type="entry name" value="B-lactam Antibiotic, Isopenicillin N Synthase, Chain"/>
    <property type="match status" value="1"/>
</dbReference>